<sequence length="515" mass="58068">MRARLRPKLDQDYSDLPPPAHIAFAFAVLRSKPPHISIEDHLEGLRGAIVSRPGPNSSKIFGFDAEMYWKASYQKAESERLRLLNELDRLKQERDTLHSHQDPDRSRGPGALGKRRRDTSVQPKNKKSKNIVGVDLDSDEVDLDFAKVNATPTDRQAFLRGFISLRRSVVLEQPDQDVLVSAIQATTISISQILLHQMQATRRAHADQEVQTVKEICTSFKRVYPTILRGLDSVEPQSGDGGDEYVPAVFDVVKVFQTFLGRLHKFALDEFARREHEIMSKRRGSGFRSEETQEKFSQGYSPTSDKDLETAKELIRVLVGMITTLDVSKGSHCELLEGCLCALLDHIGSALSLLVFVDSETSKKKQEGLLPPCGLLDMAQLNLESATGAATIEGPYVVFILRKAVDFLLANAKAMPQKSLVNFTLLPSDGSDSMNLNDLRRRIGETLQNTLLRGVFDDDDDTFYDSLRRDEEEGEERDLAKMVEDIKQKEDSTEWFIGELWEHLGWDILSGRRRI</sequence>
<evidence type="ECO:0000313" key="3">
    <source>
        <dbReference type="Proteomes" id="UP001172673"/>
    </source>
</evidence>
<dbReference type="Proteomes" id="UP001172673">
    <property type="component" value="Unassembled WGS sequence"/>
</dbReference>
<protein>
    <submittedName>
        <fullName evidence="2">Uncharacterized protein</fullName>
    </submittedName>
</protein>
<name>A0AA39CC72_9EURO</name>
<reference evidence="2" key="1">
    <citation type="submission" date="2022-10" db="EMBL/GenBank/DDBJ databases">
        <title>Culturing micro-colonial fungi from biological soil crusts in the Mojave desert and describing Neophaeococcomyces mojavensis, and introducing the new genera and species Taxawa tesnikishii.</title>
        <authorList>
            <person name="Kurbessoian T."/>
            <person name="Stajich J.E."/>
        </authorList>
    </citation>
    <scope>NUCLEOTIDE SEQUENCE</scope>
    <source>
        <strain evidence="2">TK_41</strain>
    </source>
</reference>
<dbReference type="EMBL" id="JAPDRK010000024">
    <property type="protein sequence ID" value="KAJ9602870.1"/>
    <property type="molecule type" value="Genomic_DNA"/>
</dbReference>
<dbReference type="AlphaFoldDB" id="A0AA39CC72"/>
<gene>
    <name evidence="2" type="ORF">H2200_012650</name>
</gene>
<keyword evidence="3" id="KW-1185">Reference proteome</keyword>
<feature type="region of interest" description="Disordered" evidence="1">
    <location>
        <begin position="93"/>
        <end position="129"/>
    </location>
</feature>
<comment type="caution">
    <text evidence="2">The sequence shown here is derived from an EMBL/GenBank/DDBJ whole genome shotgun (WGS) entry which is preliminary data.</text>
</comment>
<feature type="compositionally biased region" description="Basic and acidic residues" evidence="1">
    <location>
        <begin position="93"/>
        <end position="107"/>
    </location>
</feature>
<organism evidence="2 3">
    <name type="scientific">Cladophialophora chaetospira</name>
    <dbReference type="NCBI Taxonomy" id="386627"/>
    <lineage>
        <taxon>Eukaryota</taxon>
        <taxon>Fungi</taxon>
        <taxon>Dikarya</taxon>
        <taxon>Ascomycota</taxon>
        <taxon>Pezizomycotina</taxon>
        <taxon>Eurotiomycetes</taxon>
        <taxon>Chaetothyriomycetidae</taxon>
        <taxon>Chaetothyriales</taxon>
        <taxon>Herpotrichiellaceae</taxon>
        <taxon>Cladophialophora</taxon>
    </lineage>
</organism>
<feature type="region of interest" description="Disordered" evidence="1">
    <location>
        <begin position="282"/>
        <end position="304"/>
    </location>
</feature>
<accession>A0AA39CC72</accession>
<proteinExistence type="predicted"/>
<evidence type="ECO:0000256" key="1">
    <source>
        <dbReference type="SAM" id="MobiDB-lite"/>
    </source>
</evidence>
<evidence type="ECO:0000313" key="2">
    <source>
        <dbReference type="EMBL" id="KAJ9602870.1"/>
    </source>
</evidence>